<name>A0ABR8NQ97_9MICO</name>
<accession>A0ABR8NQ97</accession>
<feature type="region of interest" description="Disordered" evidence="1">
    <location>
        <begin position="60"/>
        <end position="79"/>
    </location>
</feature>
<dbReference type="RefSeq" id="WP_191172422.1">
    <property type="nucleotide sequence ID" value="NZ_JACXZS010000009.1"/>
</dbReference>
<dbReference type="Proteomes" id="UP000598426">
    <property type="component" value="Unassembled WGS sequence"/>
</dbReference>
<evidence type="ECO:0000313" key="3">
    <source>
        <dbReference type="Proteomes" id="UP000598426"/>
    </source>
</evidence>
<comment type="caution">
    <text evidence="2">The sequence shown here is derived from an EMBL/GenBank/DDBJ whole genome shotgun (WGS) entry which is preliminary data.</text>
</comment>
<sequence length="212" mass="22903">MAENYLFEFYGARFNVTIELGGTTTTDPPNLRVIEGTWKTWRLTIDPDVSGLDGLTIQRSVSAGGGEHPHGNLTEAESAPTGYQVMSAPDGSLYRIPDGFGAVARMYTASEWAQQLAEWEADLEPMSNEIRPVDRARASQLVTAQVTGDREMFAVAVQATLDDDYGLGELGSLINVLRVLSEDLAGILVDTHGDNAAPLMRSLLASQLAEES</sequence>
<protein>
    <submittedName>
        <fullName evidence="2">Uncharacterized protein</fullName>
    </submittedName>
</protein>
<gene>
    <name evidence="2" type="ORF">IF188_14005</name>
</gene>
<evidence type="ECO:0000313" key="2">
    <source>
        <dbReference type="EMBL" id="MBD3942810.1"/>
    </source>
</evidence>
<dbReference type="EMBL" id="JACXZS010000009">
    <property type="protein sequence ID" value="MBD3942810.1"/>
    <property type="molecule type" value="Genomic_DNA"/>
</dbReference>
<reference evidence="2 3" key="1">
    <citation type="submission" date="2020-09" db="EMBL/GenBank/DDBJ databases">
        <title>Isolation and identification of active actinomycetes.</title>
        <authorList>
            <person name="Li X."/>
        </authorList>
    </citation>
    <scope>NUCLEOTIDE SEQUENCE [LARGE SCALE GENOMIC DNA]</scope>
    <source>
        <strain evidence="2 3">NEAU-LLC</strain>
    </source>
</reference>
<proteinExistence type="predicted"/>
<keyword evidence="3" id="KW-1185">Reference proteome</keyword>
<evidence type="ECO:0000256" key="1">
    <source>
        <dbReference type="SAM" id="MobiDB-lite"/>
    </source>
</evidence>
<organism evidence="2 3">
    <name type="scientific">Microbacterium helvum</name>
    <dbReference type="NCBI Taxonomy" id="2773713"/>
    <lineage>
        <taxon>Bacteria</taxon>
        <taxon>Bacillati</taxon>
        <taxon>Actinomycetota</taxon>
        <taxon>Actinomycetes</taxon>
        <taxon>Micrococcales</taxon>
        <taxon>Microbacteriaceae</taxon>
        <taxon>Microbacterium</taxon>
    </lineage>
</organism>